<feature type="domain" description="Secretion system C-terminal sorting" evidence="2">
    <location>
        <begin position="277"/>
        <end position="343"/>
    </location>
</feature>
<evidence type="ECO:0000313" key="3">
    <source>
        <dbReference type="EMBL" id="NGZ90217.1"/>
    </source>
</evidence>
<dbReference type="AlphaFoldDB" id="A0A967E046"/>
<name>A0A967E046_9FLAO</name>
<organism evidence="3 4">
    <name type="scientific">Psychroflexus maritimus</name>
    <dbReference type="NCBI Taxonomy" id="2714865"/>
    <lineage>
        <taxon>Bacteria</taxon>
        <taxon>Pseudomonadati</taxon>
        <taxon>Bacteroidota</taxon>
        <taxon>Flavobacteriia</taxon>
        <taxon>Flavobacteriales</taxon>
        <taxon>Flavobacteriaceae</taxon>
        <taxon>Psychroflexus</taxon>
    </lineage>
</organism>
<accession>A0A967E046</accession>
<comment type="caution">
    <text evidence="3">The sequence shown here is derived from an EMBL/GenBank/DDBJ whole genome shotgun (WGS) entry which is preliminary data.</text>
</comment>
<sequence>NDVTITANQGSCEAIDVELGNPVAQSCLNFEVENNAPEVFPLGTTQVTWTLTDENGQIISAQQNVTVTLEVDNASLCYVTSDEEQTTKNRIFINNFGGDNVLQYDILREVSTNNFQLIGSIEDPNENSFLDETSNNLSQSYAYRIRTISICNTQDNNLITHQTVLLQSSVAVNNSVNLNWSSYNGLNYDAYNIYRKVDNGNFEFLATVSSSTQSYNDVTANVTTSTYEYYISISAPDCSDSQSQDKTSFSSAEIKSNIRNTSNLNVLTHTADLGVSIYPNPSSNEINIAINDAIPFLKAEIFDLSGKLVLSSKKKSILIKDLPSSSYIIKLYTQQGNASKVFIKK</sequence>
<protein>
    <submittedName>
        <fullName evidence="3">T9SS type A sorting domain-containing protein</fullName>
    </submittedName>
</protein>
<keyword evidence="4" id="KW-1185">Reference proteome</keyword>
<evidence type="ECO:0000313" key="4">
    <source>
        <dbReference type="Proteomes" id="UP000643701"/>
    </source>
</evidence>
<evidence type="ECO:0000256" key="1">
    <source>
        <dbReference type="ARBA" id="ARBA00022729"/>
    </source>
</evidence>
<reference evidence="3" key="1">
    <citation type="submission" date="2020-03" db="EMBL/GenBank/DDBJ databases">
        <title>Psychroflexus Maritimus sp. nov., isolate from marine sediment.</title>
        <authorList>
            <person name="Zhong Y.-L."/>
        </authorList>
    </citation>
    <scope>NUCLEOTIDE SEQUENCE</scope>
    <source>
        <strain evidence="3">C1</strain>
    </source>
</reference>
<dbReference type="InterPro" id="IPR026444">
    <property type="entry name" value="Secre_tail"/>
</dbReference>
<proteinExistence type="predicted"/>
<dbReference type="Pfam" id="PF18962">
    <property type="entry name" value="Por_Secre_tail"/>
    <property type="match status" value="1"/>
</dbReference>
<dbReference type="RefSeq" id="WP_166400469.1">
    <property type="nucleotide sequence ID" value="NZ_JAANAS010000057.1"/>
</dbReference>
<dbReference type="NCBIfam" id="TIGR04183">
    <property type="entry name" value="Por_Secre_tail"/>
    <property type="match status" value="1"/>
</dbReference>
<keyword evidence="1" id="KW-0732">Signal</keyword>
<gene>
    <name evidence="3" type="ORF">G7034_08120</name>
</gene>
<dbReference type="Proteomes" id="UP000643701">
    <property type="component" value="Unassembled WGS sequence"/>
</dbReference>
<evidence type="ECO:0000259" key="2">
    <source>
        <dbReference type="Pfam" id="PF18962"/>
    </source>
</evidence>
<feature type="non-terminal residue" evidence="3">
    <location>
        <position position="1"/>
    </location>
</feature>
<dbReference type="EMBL" id="JAANAS010000057">
    <property type="protein sequence ID" value="NGZ90217.1"/>
    <property type="molecule type" value="Genomic_DNA"/>
</dbReference>